<keyword evidence="9" id="KW-0378">Hydrolase</keyword>
<dbReference type="InterPro" id="IPR036388">
    <property type="entry name" value="WH-like_DNA-bd_sf"/>
</dbReference>
<dbReference type="Pfam" id="PF00271">
    <property type="entry name" value="Helicase_C"/>
    <property type="match status" value="1"/>
</dbReference>
<keyword evidence="3" id="KW-0067">ATP-binding</keyword>
<dbReference type="GO" id="GO:0043138">
    <property type="term" value="F:3'-5' DNA helicase activity"/>
    <property type="evidence" value="ECO:0007669"/>
    <property type="project" value="UniProtKB-EC"/>
</dbReference>
<protein>
    <recommendedName>
        <fullName evidence="5">DNA 3'-5' helicase</fullName>
        <ecNumber evidence="5">5.6.2.4</ecNumber>
    </recommendedName>
</protein>
<dbReference type="Gene3D" id="3.40.50.300">
    <property type="entry name" value="P-loop containing nucleotide triphosphate hydrolases"/>
    <property type="match status" value="2"/>
</dbReference>
<dbReference type="SMART" id="SM00490">
    <property type="entry name" value="HELICc"/>
    <property type="match status" value="1"/>
</dbReference>
<proteinExistence type="inferred from homology"/>
<dbReference type="PANTHER" id="PTHR13710">
    <property type="entry name" value="DNA HELICASE RECQ FAMILY MEMBER"/>
    <property type="match status" value="1"/>
</dbReference>
<dbReference type="InParanoid" id="A0A165C1B7"/>
<evidence type="ECO:0000313" key="9">
    <source>
        <dbReference type="EMBL" id="KZV81633.1"/>
    </source>
</evidence>
<dbReference type="GO" id="GO:0005524">
    <property type="term" value="F:ATP binding"/>
    <property type="evidence" value="ECO:0007669"/>
    <property type="project" value="UniProtKB-KW"/>
</dbReference>
<reference evidence="9 10" key="1">
    <citation type="journal article" date="2016" name="Mol. Biol. Evol.">
        <title>Comparative Genomics of Early-Diverging Mushroom-Forming Fungi Provides Insights into the Origins of Lignocellulose Decay Capabilities.</title>
        <authorList>
            <person name="Nagy L.G."/>
            <person name="Riley R."/>
            <person name="Tritt A."/>
            <person name="Adam C."/>
            <person name="Daum C."/>
            <person name="Floudas D."/>
            <person name="Sun H."/>
            <person name="Yadav J.S."/>
            <person name="Pangilinan J."/>
            <person name="Larsson K.H."/>
            <person name="Matsuura K."/>
            <person name="Barry K."/>
            <person name="Labutti K."/>
            <person name="Kuo R."/>
            <person name="Ohm R.A."/>
            <person name="Bhattacharya S.S."/>
            <person name="Shirouzu T."/>
            <person name="Yoshinaga Y."/>
            <person name="Martin F.M."/>
            <person name="Grigoriev I.V."/>
            <person name="Hibbett D.S."/>
        </authorList>
    </citation>
    <scope>NUCLEOTIDE SEQUENCE [LARGE SCALE GENOMIC DNA]</scope>
    <source>
        <strain evidence="9 10">HHB12029</strain>
    </source>
</reference>
<dbReference type="SUPFAM" id="SSF52540">
    <property type="entry name" value="P-loop containing nucleoside triphosphate hydrolases"/>
    <property type="match status" value="1"/>
</dbReference>
<dbReference type="SMART" id="SM00487">
    <property type="entry name" value="DEXDc"/>
    <property type="match status" value="1"/>
</dbReference>
<feature type="domain" description="Helicase C-terminal" evidence="8">
    <location>
        <begin position="273"/>
        <end position="430"/>
    </location>
</feature>
<feature type="compositionally biased region" description="Low complexity" evidence="6">
    <location>
        <begin position="14"/>
        <end position="29"/>
    </location>
</feature>
<evidence type="ECO:0000256" key="5">
    <source>
        <dbReference type="ARBA" id="ARBA00034808"/>
    </source>
</evidence>
<gene>
    <name evidence="9" type="ORF">EXIGLDRAFT_844445</name>
</gene>
<dbReference type="PROSITE" id="PS51194">
    <property type="entry name" value="HELICASE_CTER"/>
    <property type="match status" value="1"/>
</dbReference>
<dbReference type="InterPro" id="IPR011545">
    <property type="entry name" value="DEAD/DEAH_box_helicase_dom"/>
</dbReference>
<comment type="catalytic activity">
    <reaction evidence="4">
        <text>Couples ATP hydrolysis with the unwinding of duplex DNA by translocating in the 3'-5' direction.</text>
        <dbReference type="EC" id="5.6.2.4"/>
    </reaction>
</comment>
<feature type="region of interest" description="Disordered" evidence="6">
    <location>
        <begin position="421"/>
        <end position="444"/>
    </location>
</feature>
<evidence type="ECO:0000256" key="4">
    <source>
        <dbReference type="ARBA" id="ARBA00034617"/>
    </source>
</evidence>
<dbReference type="PROSITE" id="PS51192">
    <property type="entry name" value="HELICASE_ATP_BIND_1"/>
    <property type="match status" value="1"/>
</dbReference>
<dbReference type="GO" id="GO:0005737">
    <property type="term" value="C:cytoplasm"/>
    <property type="evidence" value="ECO:0007669"/>
    <property type="project" value="TreeGrafter"/>
</dbReference>
<dbReference type="GO" id="GO:0003676">
    <property type="term" value="F:nucleic acid binding"/>
    <property type="evidence" value="ECO:0007669"/>
    <property type="project" value="InterPro"/>
</dbReference>
<dbReference type="GO" id="GO:0009378">
    <property type="term" value="F:four-way junction helicase activity"/>
    <property type="evidence" value="ECO:0007669"/>
    <property type="project" value="TreeGrafter"/>
</dbReference>
<evidence type="ECO:0000256" key="1">
    <source>
        <dbReference type="ARBA" id="ARBA00005446"/>
    </source>
</evidence>
<dbReference type="Gene3D" id="1.10.10.10">
    <property type="entry name" value="Winged helix-like DNA-binding domain superfamily/Winged helix DNA-binding domain"/>
    <property type="match status" value="1"/>
</dbReference>
<keyword evidence="10" id="KW-1185">Reference proteome</keyword>
<feature type="compositionally biased region" description="Basic residues" evidence="6">
    <location>
        <begin position="1"/>
        <end position="13"/>
    </location>
</feature>
<dbReference type="EMBL" id="KV426378">
    <property type="protein sequence ID" value="KZV81633.1"/>
    <property type="molecule type" value="Genomic_DNA"/>
</dbReference>
<dbReference type="Proteomes" id="UP000077266">
    <property type="component" value="Unassembled WGS sequence"/>
</dbReference>
<organism evidence="9 10">
    <name type="scientific">Exidia glandulosa HHB12029</name>
    <dbReference type="NCBI Taxonomy" id="1314781"/>
    <lineage>
        <taxon>Eukaryota</taxon>
        <taxon>Fungi</taxon>
        <taxon>Dikarya</taxon>
        <taxon>Basidiomycota</taxon>
        <taxon>Agaricomycotina</taxon>
        <taxon>Agaricomycetes</taxon>
        <taxon>Auriculariales</taxon>
        <taxon>Exidiaceae</taxon>
        <taxon>Exidia</taxon>
    </lineage>
</organism>
<dbReference type="GO" id="GO:0005694">
    <property type="term" value="C:chromosome"/>
    <property type="evidence" value="ECO:0007669"/>
    <property type="project" value="TreeGrafter"/>
</dbReference>
<dbReference type="OrthoDB" id="10261556at2759"/>
<dbReference type="EC" id="5.6.2.4" evidence="5"/>
<evidence type="ECO:0000256" key="6">
    <source>
        <dbReference type="SAM" id="MobiDB-lite"/>
    </source>
</evidence>
<feature type="region of interest" description="Disordered" evidence="6">
    <location>
        <begin position="1"/>
        <end position="33"/>
    </location>
</feature>
<dbReference type="InterPro" id="IPR014001">
    <property type="entry name" value="Helicase_ATP-bd"/>
</dbReference>
<feature type="compositionally biased region" description="Low complexity" evidence="6">
    <location>
        <begin position="638"/>
        <end position="649"/>
    </location>
</feature>
<sequence>MAPPHRRPRKAARPRTSASSRTTSTPNRAHVSDEDLERIGELMQNCFEWNHDAHVIQKEGGKAQARGKDVLVQAPTGIGKTGIVAAPHVFPEHKGRVTIFVSPLIALQEEMVTTFKDDYKLEAVAVNSTRRRSLTAIMEDICAGKYAVVLISPEMLLSRRFVDNVLRNKEFANRVLSVVVDEAHTVSHWGAQFRKKYGSLGIVRAFLPPNTSVVAMSATLTPRVRRDVLKKLQFGSDYLDLDEGNNRPNVSIVVRACHRTLSSFADLDFVVPDSIQAPEDIRSTFIYCDKKDDGDRIIDHLRARLPMFLQEEGLVRPFNATLSHRYRKEALQHFRAGNIRVLVCTDAAGMGCNVPNIEVVVQWKLPEKLSMFVQRAGRAARRSGTTGLAVLLVEPSAYNVVPTADIATQVAESVANIAAEKTKRKSRAPKGWAGQHGRSRGLKADADANSIDRDIKVHVVETDDDEGLAALYLTGDCRRRVLADAFGNTNKESTVPCCDLCDPSLLARTLPGHAIKSKRKPKKKKKDAAEPARDVIDALRDWRYKEWERCYRELGFTDEAILPEELIEDLASRPELASLDVLERVIGPWSLWSTYSEDVYCTLQGVYRARTPLVPPAPAAPRQPAQAPQSNKRNRTISEVQQESSPSVQHDVSTSRPQKRPKPSLPSRPEVQAQALAAFVAPLSPGQSVPRALRSQGSAIPPPSNASQGSVVTGSDGRWYFCLNGSWHYLAPSEDTVT</sequence>
<evidence type="ECO:0000313" key="10">
    <source>
        <dbReference type="Proteomes" id="UP000077266"/>
    </source>
</evidence>
<dbReference type="AlphaFoldDB" id="A0A165C1B7"/>
<accession>A0A165C1B7</accession>
<name>A0A165C1B7_EXIGL</name>
<evidence type="ECO:0000256" key="3">
    <source>
        <dbReference type="ARBA" id="ARBA00022840"/>
    </source>
</evidence>
<dbReference type="STRING" id="1314781.A0A165C1B7"/>
<feature type="region of interest" description="Disordered" evidence="6">
    <location>
        <begin position="614"/>
        <end position="669"/>
    </location>
</feature>
<dbReference type="InterPro" id="IPR027417">
    <property type="entry name" value="P-loop_NTPase"/>
</dbReference>
<keyword evidence="2" id="KW-0547">Nucleotide-binding</keyword>
<dbReference type="GO" id="GO:0000724">
    <property type="term" value="P:double-strand break repair via homologous recombination"/>
    <property type="evidence" value="ECO:0007669"/>
    <property type="project" value="TreeGrafter"/>
</dbReference>
<evidence type="ECO:0000259" key="8">
    <source>
        <dbReference type="PROSITE" id="PS51194"/>
    </source>
</evidence>
<evidence type="ECO:0000256" key="2">
    <source>
        <dbReference type="ARBA" id="ARBA00022741"/>
    </source>
</evidence>
<evidence type="ECO:0000259" key="7">
    <source>
        <dbReference type="PROSITE" id="PS51192"/>
    </source>
</evidence>
<dbReference type="InterPro" id="IPR001650">
    <property type="entry name" value="Helicase_C-like"/>
</dbReference>
<dbReference type="PANTHER" id="PTHR13710:SF154">
    <property type="entry name" value="RECQ HELICASE, PUTATIVE (AFU_ORTHOLOGUE AFUA_6G14720)-RELATED"/>
    <property type="match status" value="1"/>
</dbReference>
<feature type="domain" description="Helicase ATP-binding" evidence="7">
    <location>
        <begin position="61"/>
        <end position="238"/>
    </location>
</feature>
<feature type="region of interest" description="Disordered" evidence="6">
    <location>
        <begin position="687"/>
        <end position="711"/>
    </location>
</feature>
<comment type="similarity">
    <text evidence="1">Belongs to the helicase family. RecQ subfamily.</text>
</comment>
<dbReference type="GO" id="GO:0016787">
    <property type="term" value="F:hydrolase activity"/>
    <property type="evidence" value="ECO:0007669"/>
    <property type="project" value="UniProtKB-KW"/>
</dbReference>
<dbReference type="Pfam" id="PF00270">
    <property type="entry name" value="DEAD"/>
    <property type="match status" value="1"/>
</dbReference>